<evidence type="ECO:0000259" key="1">
    <source>
        <dbReference type="Pfam" id="PF17921"/>
    </source>
</evidence>
<proteinExistence type="predicted"/>
<dbReference type="InterPro" id="IPR050951">
    <property type="entry name" value="Retrovirus_Pol_polyprotein"/>
</dbReference>
<feature type="non-terminal residue" evidence="2">
    <location>
        <position position="1"/>
    </location>
</feature>
<evidence type="ECO:0000313" key="2">
    <source>
        <dbReference type="EMBL" id="KAF4703906.1"/>
    </source>
</evidence>
<dbReference type="AlphaFoldDB" id="A0A7J6Q884"/>
<sequence length="481" mass="55389">LLHVIEYPTLHQASVPEVELHGWPEVAASLSRAVVEKLHLPYQADRSYAVLPACLDGGLLAAADVKRSSTYKERKSQLLAAYRYLPMMYAPAFIVTDNRNSTHWWHNYEEFIQTEGSVKLTVSASEEDPLRAVIDAELERGEGEVDADVIMQTSDDENSTEFLYSDYLDLNIVREEQAICPECAQFRHKDGFSVIDGVLYRVLRYDYEGNLVRQVCVPKSMRVQLVDSVHKEVHVSGRQLRWWLQSFAWWPKMGYLCSRAKASCRVCQRVDDTGRVKIPYGTRAPDRHMAPWRKIGIDVLHVGHGGMLLTACCYFCGYMDYEVVTDQLHSSYLRALETICLRTGYPLYIQSDNEFRSREVAEWSTRNGVVRWSFGWPNHGESGGWYERRHRMVVDSLRRWIAATGDRWNDPFILAHVRWTINHSEIGDSNLCPQILMFSRPIVLPCMRAPVKETFDEEFETPTDTLHLRDLLQVAAEMDST</sequence>
<feature type="domain" description="Integrase zinc-binding" evidence="1">
    <location>
        <begin position="217"/>
        <end position="270"/>
    </location>
</feature>
<dbReference type="InterPro" id="IPR036397">
    <property type="entry name" value="RNaseH_sf"/>
</dbReference>
<name>A0A7J6Q884_PEROL</name>
<dbReference type="Gene3D" id="3.30.420.10">
    <property type="entry name" value="Ribonuclease H-like superfamily/Ribonuclease H"/>
    <property type="match status" value="1"/>
</dbReference>
<keyword evidence="3" id="KW-1185">Reference proteome</keyword>
<dbReference type="EMBL" id="JABANO010035186">
    <property type="protein sequence ID" value="KAF4703906.1"/>
    <property type="molecule type" value="Genomic_DNA"/>
</dbReference>
<dbReference type="Pfam" id="PF17921">
    <property type="entry name" value="Integrase_H2C2"/>
    <property type="match status" value="1"/>
</dbReference>
<protein>
    <recommendedName>
        <fullName evidence="1">Integrase zinc-binding domain-containing protein</fullName>
    </recommendedName>
</protein>
<organism evidence="2 3">
    <name type="scientific">Perkinsus olseni</name>
    <name type="common">Perkinsus atlanticus</name>
    <dbReference type="NCBI Taxonomy" id="32597"/>
    <lineage>
        <taxon>Eukaryota</taxon>
        <taxon>Sar</taxon>
        <taxon>Alveolata</taxon>
        <taxon>Perkinsozoa</taxon>
        <taxon>Perkinsea</taxon>
        <taxon>Perkinsida</taxon>
        <taxon>Perkinsidae</taxon>
        <taxon>Perkinsus</taxon>
    </lineage>
</organism>
<dbReference type="GO" id="GO:0003676">
    <property type="term" value="F:nucleic acid binding"/>
    <property type="evidence" value="ECO:0007669"/>
    <property type="project" value="InterPro"/>
</dbReference>
<dbReference type="Gene3D" id="1.10.340.70">
    <property type="match status" value="1"/>
</dbReference>
<dbReference type="PANTHER" id="PTHR37984">
    <property type="entry name" value="PROTEIN CBG26694"/>
    <property type="match status" value="1"/>
</dbReference>
<dbReference type="PANTHER" id="PTHR37984:SF5">
    <property type="entry name" value="PROTEIN NYNRIN-LIKE"/>
    <property type="match status" value="1"/>
</dbReference>
<dbReference type="InterPro" id="IPR041588">
    <property type="entry name" value="Integrase_H2C2"/>
</dbReference>
<reference evidence="2 3" key="1">
    <citation type="submission" date="2020-04" db="EMBL/GenBank/DDBJ databases">
        <title>Perkinsus olseni comparative genomics.</title>
        <authorList>
            <person name="Bogema D.R."/>
        </authorList>
    </citation>
    <scope>NUCLEOTIDE SEQUENCE [LARGE SCALE GENOMIC DNA]</scope>
    <source>
        <strain evidence="2 3">ATCC PRA-207</strain>
    </source>
</reference>
<accession>A0A7J6Q884</accession>
<evidence type="ECO:0000313" key="3">
    <source>
        <dbReference type="Proteomes" id="UP000553632"/>
    </source>
</evidence>
<gene>
    <name evidence="2" type="ORF">FOZ63_007917</name>
</gene>
<dbReference type="InterPro" id="IPR012337">
    <property type="entry name" value="RNaseH-like_sf"/>
</dbReference>
<dbReference type="Proteomes" id="UP000553632">
    <property type="component" value="Unassembled WGS sequence"/>
</dbReference>
<comment type="caution">
    <text evidence="2">The sequence shown here is derived from an EMBL/GenBank/DDBJ whole genome shotgun (WGS) entry which is preliminary data.</text>
</comment>
<dbReference type="SUPFAM" id="SSF53098">
    <property type="entry name" value="Ribonuclease H-like"/>
    <property type="match status" value="1"/>
</dbReference>
<feature type="non-terminal residue" evidence="2">
    <location>
        <position position="481"/>
    </location>
</feature>